<accession>A0A1W6N3X7</accession>
<dbReference type="GO" id="GO:0016020">
    <property type="term" value="C:membrane"/>
    <property type="evidence" value="ECO:0007669"/>
    <property type="project" value="InterPro"/>
</dbReference>
<evidence type="ECO:0000259" key="3">
    <source>
        <dbReference type="SMART" id="SM00079"/>
    </source>
</evidence>
<dbReference type="Gene3D" id="3.40.190.10">
    <property type="entry name" value="Periplasmic binding protein-like II"/>
    <property type="match status" value="2"/>
</dbReference>
<dbReference type="AlphaFoldDB" id="A0A1W6N3X7"/>
<dbReference type="Proteomes" id="UP000237351">
    <property type="component" value="Chromosome"/>
</dbReference>
<keyword evidence="5" id="KW-1185">Reference proteome</keyword>
<evidence type="ECO:0000313" key="5">
    <source>
        <dbReference type="Proteomes" id="UP000237351"/>
    </source>
</evidence>
<proteinExistence type="predicted"/>
<dbReference type="SMART" id="SM00062">
    <property type="entry name" value="PBPb"/>
    <property type="match status" value="1"/>
</dbReference>
<evidence type="ECO:0000256" key="1">
    <source>
        <dbReference type="ARBA" id="ARBA00022729"/>
    </source>
</evidence>
<name>A0A1W6N3X7_9PROT</name>
<evidence type="ECO:0000259" key="2">
    <source>
        <dbReference type="SMART" id="SM00062"/>
    </source>
</evidence>
<sequence>MFGFLFCALFGLTGCGDSSDKNKIREVKGLEKTLTMVTSADNPPYEYFEGGDAGKIIGFDINLVQEIAQYLGIKIEVEDRDFNGLISSVQSGRADLAMASLTITPERAQNVDFSTSYIRNQVAIVIKSEHPEITADNIAGKKIGVQLGTPHDEVLQKLAPKGEVKIVHLNKLGELIQEVRADRIDGVMMDLRPAIAYVQRNKDLKYVHIRQGDTETGIAFAKGSPWVAKFNEAIEALKKNGTIDRLVEKWLQSKDKM</sequence>
<dbReference type="InterPro" id="IPR001638">
    <property type="entry name" value="Solute-binding_3/MltF_N"/>
</dbReference>
<organism evidence="4 5">
    <name type="scientific">Candidatus Nucleicultrix amoebiphila FS5</name>
    <dbReference type="NCBI Taxonomy" id="1414854"/>
    <lineage>
        <taxon>Bacteria</taxon>
        <taxon>Pseudomonadati</taxon>
        <taxon>Pseudomonadota</taxon>
        <taxon>Alphaproteobacteria</taxon>
        <taxon>Holosporales</taxon>
        <taxon>Candidatus Nucleicultricaceae</taxon>
        <taxon>Candidatus Nucleicultrix</taxon>
    </lineage>
</organism>
<dbReference type="PANTHER" id="PTHR35936">
    <property type="entry name" value="MEMBRANE-BOUND LYTIC MUREIN TRANSGLYCOSYLASE F"/>
    <property type="match status" value="1"/>
</dbReference>
<dbReference type="InterPro" id="IPR001320">
    <property type="entry name" value="Iontro_rcpt_C"/>
</dbReference>
<protein>
    <recommendedName>
        <fullName evidence="6">Solute-binding protein family 3/N-terminal domain-containing protein</fullName>
    </recommendedName>
</protein>
<dbReference type="SUPFAM" id="SSF53850">
    <property type="entry name" value="Periplasmic binding protein-like II"/>
    <property type="match status" value="1"/>
</dbReference>
<dbReference type="PANTHER" id="PTHR35936:SF17">
    <property type="entry name" value="ARGININE-BINDING EXTRACELLULAR PROTEIN ARTP"/>
    <property type="match status" value="1"/>
</dbReference>
<dbReference type="SMART" id="SM00079">
    <property type="entry name" value="PBPe"/>
    <property type="match status" value="1"/>
</dbReference>
<evidence type="ECO:0008006" key="6">
    <source>
        <dbReference type="Google" id="ProtNLM"/>
    </source>
</evidence>
<feature type="domain" description="Solute-binding protein family 3/N-terminal" evidence="2">
    <location>
        <begin position="33"/>
        <end position="254"/>
    </location>
</feature>
<dbReference type="EMBL" id="CP008743">
    <property type="protein sequence ID" value="ARN84590.1"/>
    <property type="molecule type" value="Genomic_DNA"/>
</dbReference>
<dbReference type="KEGG" id="naf:GQ61_03860"/>
<keyword evidence="1" id="KW-0732">Signal</keyword>
<dbReference type="STRING" id="1414854.GQ61_03860"/>
<dbReference type="Pfam" id="PF00497">
    <property type="entry name" value="SBP_bac_3"/>
    <property type="match status" value="1"/>
</dbReference>
<reference evidence="4 5" key="1">
    <citation type="submission" date="2014-06" db="EMBL/GenBank/DDBJ databases">
        <title>The genome of the endonuclear symbiont Nucleicultrix amoebiphila.</title>
        <authorList>
            <person name="Schulz F."/>
            <person name="Horn M."/>
        </authorList>
    </citation>
    <scope>NUCLEOTIDE SEQUENCE [LARGE SCALE GENOMIC DNA]</scope>
    <source>
        <strain evidence="4 5">FS5</strain>
    </source>
</reference>
<evidence type="ECO:0000313" key="4">
    <source>
        <dbReference type="EMBL" id="ARN84590.1"/>
    </source>
</evidence>
<gene>
    <name evidence="4" type="ORF">GQ61_03860</name>
</gene>
<dbReference type="GO" id="GO:0015276">
    <property type="term" value="F:ligand-gated monoatomic ion channel activity"/>
    <property type="evidence" value="ECO:0007669"/>
    <property type="project" value="InterPro"/>
</dbReference>
<feature type="domain" description="Ionotropic glutamate receptor C-terminal" evidence="3">
    <location>
        <begin position="33"/>
        <end position="253"/>
    </location>
</feature>
<dbReference type="CDD" id="cd13530">
    <property type="entry name" value="PBP2_peptides_like"/>
    <property type="match status" value="1"/>
</dbReference>